<name>A0ABD1Y007_9MARC</name>
<dbReference type="Proteomes" id="UP001605036">
    <property type="component" value="Unassembled WGS sequence"/>
</dbReference>
<evidence type="ECO:0000313" key="3">
    <source>
        <dbReference type="EMBL" id="KAL2619966.1"/>
    </source>
</evidence>
<sequence length="494" mass="55176">MKLDTSILDYKEEIGDLSRGGYDRASGLGNESSSLVDDLRGMVNNPDFSDVSFVCSDGVQVYASRMFLGARSAVFKQMFSCGMSETRSNVVPLPSVGSSVLIHVLRFLYAGEIEFYHTGIDTPSHHSSGLNSSVPPGYDWKSMIEVLIAAQFFLLDSLVKVTLRRMWACISEKVHGMSSENFLNSVADGLSTLDIGSSTLMGTEEKEERFIEAIRIRMVQIFASNDMSGLTLSKLSKEAFSYYLDKTQNPWDHKVWKWSLEEYKKLIQLFGWSAVQNGDEPAEFENLFCLPSPVSAARYLLDLDELRLFGNPVSTVMENRKRLETDAVKNTLQDLLPLIDLPSIHPELLVEVIKPLKIIDAELADTFIAQAVRSSSWLRNSISAGSRPPYNWFGYEERSPGHIAQSSAEFKMAPGLDTLNEGKRVHTFIANTPMYSYGRYSWRIRPSNQHLSFPDGPPGLEIGFLRLYPGEQFTSEASSTSLSSKGVFCSAGYR</sequence>
<comment type="pathway">
    <text evidence="1">Protein modification; protein ubiquitination.</text>
</comment>
<dbReference type="SMART" id="SM00225">
    <property type="entry name" value="BTB"/>
    <property type="match status" value="1"/>
</dbReference>
<gene>
    <name evidence="3" type="ORF">R1flu_000171</name>
</gene>
<dbReference type="PANTHER" id="PTHR24413">
    <property type="entry name" value="SPECKLE-TYPE POZ PROTEIN"/>
    <property type="match status" value="1"/>
</dbReference>
<dbReference type="EMBL" id="JBHFFA010000006">
    <property type="protein sequence ID" value="KAL2619966.1"/>
    <property type="molecule type" value="Genomic_DNA"/>
</dbReference>
<organism evidence="3 4">
    <name type="scientific">Riccia fluitans</name>
    <dbReference type="NCBI Taxonomy" id="41844"/>
    <lineage>
        <taxon>Eukaryota</taxon>
        <taxon>Viridiplantae</taxon>
        <taxon>Streptophyta</taxon>
        <taxon>Embryophyta</taxon>
        <taxon>Marchantiophyta</taxon>
        <taxon>Marchantiopsida</taxon>
        <taxon>Marchantiidae</taxon>
        <taxon>Marchantiales</taxon>
        <taxon>Ricciaceae</taxon>
        <taxon>Riccia</taxon>
    </lineage>
</organism>
<feature type="domain" description="BTB" evidence="2">
    <location>
        <begin position="49"/>
        <end position="117"/>
    </location>
</feature>
<evidence type="ECO:0000313" key="4">
    <source>
        <dbReference type="Proteomes" id="UP001605036"/>
    </source>
</evidence>
<keyword evidence="4" id="KW-1185">Reference proteome</keyword>
<reference evidence="3 4" key="1">
    <citation type="submission" date="2024-09" db="EMBL/GenBank/DDBJ databases">
        <title>Chromosome-scale assembly of Riccia fluitans.</title>
        <authorList>
            <person name="Paukszto L."/>
            <person name="Sawicki J."/>
            <person name="Karawczyk K."/>
            <person name="Piernik-Szablinska J."/>
            <person name="Szczecinska M."/>
            <person name="Mazdziarz M."/>
        </authorList>
    </citation>
    <scope>NUCLEOTIDE SEQUENCE [LARGE SCALE GENOMIC DNA]</scope>
    <source>
        <strain evidence="3">Rf_01</strain>
        <tissue evidence="3">Aerial parts of the thallus</tissue>
    </source>
</reference>
<evidence type="ECO:0000256" key="1">
    <source>
        <dbReference type="ARBA" id="ARBA00004906"/>
    </source>
</evidence>
<evidence type="ECO:0000259" key="2">
    <source>
        <dbReference type="PROSITE" id="PS50097"/>
    </source>
</evidence>
<dbReference type="Pfam" id="PF00651">
    <property type="entry name" value="BTB"/>
    <property type="match status" value="1"/>
</dbReference>
<dbReference type="SUPFAM" id="SSF54695">
    <property type="entry name" value="POZ domain"/>
    <property type="match status" value="1"/>
</dbReference>
<dbReference type="InterPro" id="IPR000210">
    <property type="entry name" value="BTB/POZ_dom"/>
</dbReference>
<accession>A0ABD1Y007</accession>
<dbReference type="Gene3D" id="3.30.710.10">
    <property type="entry name" value="Potassium Channel Kv1.1, Chain A"/>
    <property type="match status" value="1"/>
</dbReference>
<comment type="caution">
    <text evidence="3">The sequence shown here is derived from an EMBL/GenBank/DDBJ whole genome shotgun (WGS) entry which is preliminary data.</text>
</comment>
<dbReference type="PROSITE" id="PS50097">
    <property type="entry name" value="BTB"/>
    <property type="match status" value="1"/>
</dbReference>
<proteinExistence type="predicted"/>
<dbReference type="AlphaFoldDB" id="A0ABD1Y007"/>
<protein>
    <recommendedName>
        <fullName evidence="2">BTB domain-containing protein</fullName>
    </recommendedName>
</protein>
<dbReference type="CDD" id="cd18186">
    <property type="entry name" value="BTB_POZ_ZBTB_KLHL-like"/>
    <property type="match status" value="1"/>
</dbReference>
<dbReference type="InterPro" id="IPR011333">
    <property type="entry name" value="SKP1/BTB/POZ_sf"/>
</dbReference>